<dbReference type="PROSITE" id="PS00028">
    <property type="entry name" value="ZINC_FINGER_C2H2_1"/>
    <property type="match status" value="2"/>
</dbReference>
<dbReference type="GO" id="GO:0008270">
    <property type="term" value="F:zinc ion binding"/>
    <property type="evidence" value="ECO:0007669"/>
    <property type="project" value="UniProtKB-KW"/>
</dbReference>
<evidence type="ECO:0000259" key="9">
    <source>
        <dbReference type="PROSITE" id="PS50157"/>
    </source>
</evidence>
<accession>A0A177DUG4</accession>
<sequence>MDDYQFQDFGNVDDTALQTPLCFPIGYSGWDSQAYNVPQSWITTPNTFDWHTGVQDHINPNNYIPPETHVGWLEPVLSTPLGGFELSRNDAALQDLNNYWNITLPEVGYTESSTVGSGLSSLSTVDPAVEIRPASFAAPQYQPHHVKKKCAIKQCGFHYVVPQDGKHHMQTMHQGMTSCDQCQEVFMSAGYLELHTIDSGHTAFLCKQEDCEKGFTRLDTYSRHQISHQKDAKRFPCKYCKKYRGKNGFKRKDHLTQHVRNYHHIGEDDISVSCHRKWCPKADCTKSKPVGAYWSSTENAFLSSKEWTNHIRTEHDESALSCPQPGCDRVNGKGYFSDAALRSHLRKVHGTDGSFDTSIRNYLGI</sequence>
<dbReference type="KEGG" id="aalt:CC77DRAFT_1093272"/>
<keyword evidence="7" id="KW-0539">Nucleus</keyword>
<reference evidence="13" key="2">
    <citation type="journal article" date="2019" name="bioRxiv">
        <title>Genomics, evolutionary history and diagnostics of the Alternaria alternata species group including apple and Asian pear pathotypes.</title>
        <authorList>
            <person name="Armitage A.D."/>
            <person name="Cockerton H.M."/>
            <person name="Sreenivasaprasad S."/>
            <person name="Woodhall J.W."/>
            <person name="Lane C.R."/>
            <person name="Harrison R.J."/>
            <person name="Clarkson J.P."/>
        </authorList>
    </citation>
    <scope>NUCLEOTIDE SEQUENCE [LARGE SCALE GENOMIC DNA]</scope>
    <source>
        <strain evidence="13">FERA 1177</strain>
    </source>
</reference>
<dbReference type="Proteomes" id="UP000077248">
    <property type="component" value="Unassembled WGS sequence"/>
</dbReference>
<comment type="subcellular location">
    <subcellularLocation>
        <location evidence="1">Nucleus</location>
    </subcellularLocation>
</comment>
<dbReference type="GO" id="GO:0006357">
    <property type="term" value="P:regulation of transcription by RNA polymerase II"/>
    <property type="evidence" value="ECO:0007669"/>
    <property type="project" value="TreeGrafter"/>
</dbReference>
<dbReference type="EMBL" id="PDXD01000003">
    <property type="protein sequence ID" value="RYN81014.1"/>
    <property type="molecule type" value="Genomic_DNA"/>
</dbReference>
<keyword evidence="3 8" id="KW-0863">Zinc-finger</keyword>
<dbReference type="InterPro" id="IPR036236">
    <property type="entry name" value="Znf_C2H2_sf"/>
</dbReference>
<dbReference type="GeneID" id="29115267"/>
<keyword evidence="12" id="KW-1185">Reference proteome</keyword>
<dbReference type="GO" id="GO:0005634">
    <property type="term" value="C:nucleus"/>
    <property type="evidence" value="ECO:0007669"/>
    <property type="project" value="UniProtKB-SubCell"/>
</dbReference>
<evidence type="ECO:0000256" key="3">
    <source>
        <dbReference type="ARBA" id="ARBA00022771"/>
    </source>
</evidence>
<evidence type="ECO:0000313" key="10">
    <source>
        <dbReference type="EMBL" id="OAG22821.1"/>
    </source>
</evidence>
<dbReference type="PROSITE" id="PS50157">
    <property type="entry name" value="ZINC_FINGER_C2H2_2"/>
    <property type="match status" value="1"/>
</dbReference>
<keyword evidence="4" id="KW-0862">Zinc</keyword>
<dbReference type="InterPro" id="IPR051061">
    <property type="entry name" value="Zinc_finger_trans_reg"/>
</dbReference>
<keyword evidence="2" id="KW-0479">Metal-binding</keyword>
<organism evidence="10 12">
    <name type="scientific">Alternaria alternata</name>
    <name type="common">Alternaria rot fungus</name>
    <name type="synonym">Torula alternata</name>
    <dbReference type="NCBI Taxonomy" id="5599"/>
    <lineage>
        <taxon>Eukaryota</taxon>
        <taxon>Fungi</taxon>
        <taxon>Dikarya</taxon>
        <taxon>Ascomycota</taxon>
        <taxon>Pezizomycotina</taxon>
        <taxon>Dothideomycetes</taxon>
        <taxon>Pleosporomycetidae</taxon>
        <taxon>Pleosporales</taxon>
        <taxon>Pleosporineae</taxon>
        <taxon>Pleosporaceae</taxon>
        <taxon>Alternaria</taxon>
        <taxon>Alternaria sect. Alternaria</taxon>
        <taxon>Alternaria alternata complex</taxon>
    </lineage>
</organism>
<name>A0A177DUG4_ALTAL</name>
<dbReference type="SMART" id="SM00355">
    <property type="entry name" value="ZnF_C2H2"/>
    <property type="match status" value="5"/>
</dbReference>
<dbReference type="InterPro" id="IPR013087">
    <property type="entry name" value="Znf_C2H2_type"/>
</dbReference>
<reference evidence="11" key="3">
    <citation type="journal article" date="2019" name="J. ISSAAS">
        <title>Genomics, evolutionary history and diagnostics of the Alternaria alternata species group including apple and Asian pear pathotypes.</title>
        <authorList>
            <person name="Armitage A.D."/>
            <person name="Cockerton H.M."/>
            <person name="Sreenivasaprasad S."/>
            <person name="Woodhall J."/>
            <person name="Lane C."/>
            <person name="Harrison R.J."/>
            <person name="Clarkson J.P."/>
        </authorList>
    </citation>
    <scope>NUCLEOTIDE SEQUENCE</scope>
    <source>
        <strain evidence="11">FERA 1177</strain>
    </source>
</reference>
<dbReference type="PANTHER" id="PTHR46179">
    <property type="entry name" value="ZINC FINGER PROTEIN"/>
    <property type="match status" value="1"/>
</dbReference>
<dbReference type="RefSeq" id="XP_018388242.1">
    <property type="nucleotide sequence ID" value="XM_018529673.1"/>
</dbReference>
<dbReference type="VEuPathDB" id="FungiDB:CC77DRAFT_1093272"/>
<evidence type="ECO:0000313" key="11">
    <source>
        <dbReference type="EMBL" id="RYN81014.1"/>
    </source>
</evidence>
<evidence type="ECO:0000256" key="4">
    <source>
        <dbReference type="ARBA" id="ARBA00022833"/>
    </source>
</evidence>
<dbReference type="SUPFAM" id="SSF57667">
    <property type="entry name" value="beta-beta-alpha zinc fingers"/>
    <property type="match status" value="1"/>
</dbReference>
<evidence type="ECO:0000313" key="12">
    <source>
        <dbReference type="Proteomes" id="UP000077248"/>
    </source>
</evidence>
<dbReference type="Gene3D" id="3.30.160.60">
    <property type="entry name" value="Classic Zinc Finger"/>
    <property type="match status" value="2"/>
</dbReference>
<evidence type="ECO:0000256" key="2">
    <source>
        <dbReference type="ARBA" id="ARBA00022723"/>
    </source>
</evidence>
<feature type="domain" description="C2H2-type" evidence="9">
    <location>
        <begin position="204"/>
        <end position="233"/>
    </location>
</feature>
<reference evidence="10 12" key="1">
    <citation type="submission" date="2016-05" db="EMBL/GenBank/DDBJ databases">
        <title>Comparative analysis of secretome profiles of manganese(II)-oxidizing ascomycete fungi.</title>
        <authorList>
            <consortium name="DOE Joint Genome Institute"/>
            <person name="Zeiner C.A."/>
            <person name="Purvine S.O."/>
            <person name="Zink E.M."/>
            <person name="Wu S."/>
            <person name="Pasa-Tolic L."/>
            <person name="Chaput D.L."/>
            <person name="Haridas S."/>
            <person name="Grigoriev I.V."/>
            <person name="Santelli C.M."/>
            <person name="Hansel C.M."/>
        </authorList>
    </citation>
    <scope>NUCLEOTIDE SEQUENCE [LARGE SCALE GENOMIC DNA]</scope>
    <source>
        <strain evidence="10 12">SRC1lrK2f</strain>
    </source>
</reference>
<gene>
    <name evidence="11" type="ORF">AA0117_g2933</name>
    <name evidence="10" type="ORF">CC77DRAFT_1093272</name>
</gene>
<protein>
    <recommendedName>
        <fullName evidence="9">C2H2-type domain-containing protein</fullName>
    </recommendedName>
</protein>
<dbReference type="PANTHER" id="PTHR46179:SF13">
    <property type="entry name" value="C2H2-TYPE DOMAIN-CONTAINING PROTEIN"/>
    <property type="match status" value="1"/>
</dbReference>
<evidence type="ECO:0000256" key="7">
    <source>
        <dbReference type="ARBA" id="ARBA00023242"/>
    </source>
</evidence>
<proteinExistence type="predicted"/>
<keyword evidence="6" id="KW-0804">Transcription</keyword>
<dbReference type="Proteomes" id="UP000291422">
    <property type="component" value="Unassembled WGS sequence"/>
</dbReference>
<keyword evidence="5" id="KW-0805">Transcription regulation</keyword>
<evidence type="ECO:0000256" key="8">
    <source>
        <dbReference type="PROSITE-ProRule" id="PRU00042"/>
    </source>
</evidence>
<dbReference type="AlphaFoldDB" id="A0A177DUG4"/>
<evidence type="ECO:0000256" key="5">
    <source>
        <dbReference type="ARBA" id="ARBA00023015"/>
    </source>
</evidence>
<dbReference type="EMBL" id="KV441474">
    <property type="protein sequence ID" value="OAG22821.1"/>
    <property type="molecule type" value="Genomic_DNA"/>
</dbReference>
<evidence type="ECO:0000256" key="1">
    <source>
        <dbReference type="ARBA" id="ARBA00004123"/>
    </source>
</evidence>
<evidence type="ECO:0000256" key="6">
    <source>
        <dbReference type="ARBA" id="ARBA00023163"/>
    </source>
</evidence>
<evidence type="ECO:0000313" key="13">
    <source>
        <dbReference type="Proteomes" id="UP000291422"/>
    </source>
</evidence>